<dbReference type="Proteomes" id="UP001500121">
    <property type="component" value="Unassembled WGS sequence"/>
</dbReference>
<accession>A0ABP8YS50</accession>
<proteinExistence type="predicted"/>
<dbReference type="RefSeq" id="WP_345479057.1">
    <property type="nucleotide sequence ID" value="NZ_BAABLP010000001.1"/>
</dbReference>
<dbReference type="Gene3D" id="3.40.50.10540">
    <property type="entry name" value="Crotonobetainyl-coa:carnitine coa-transferase, domain 1"/>
    <property type="match status" value="1"/>
</dbReference>
<protein>
    <submittedName>
        <fullName evidence="1">CoA transferase</fullName>
    </submittedName>
</protein>
<dbReference type="Pfam" id="PF02515">
    <property type="entry name" value="CoA_transf_3"/>
    <property type="match status" value="1"/>
</dbReference>
<dbReference type="PANTHER" id="PTHR48229">
    <property type="entry name" value="CAIB/BAIF FAMILY ENZYME (AFU_ORTHOLOGUE AFUA_1G05360)-RELATED"/>
    <property type="match status" value="1"/>
</dbReference>
<evidence type="ECO:0000313" key="1">
    <source>
        <dbReference type="EMBL" id="GAA4735773.1"/>
    </source>
</evidence>
<evidence type="ECO:0000313" key="2">
    <source>
        <dbReference type="Proteomes" id="UP001500121"/>
    </source>
</evidence>
<dbReference type="InterPro" id="IPR052985">
    <property type="entry name" value="CoA-trans_III_biosynth/detox"/>
</dbReference>
<gene>
    <name evidence="1" type="ORF">GCM10025783_02180</name>
</gene>
<comment type="caution">
    <text evidence="1">The sequence shown here is derived from an EMBL/GenBank/DDBJ whole genome shotgun (WGS) entry which is preliminary data.</text>
</comment>
<dbReference type="InterPro" id="IPR003673">
    <property type="entry name" value="CoA-Trfase_fam_III"/>
</dbReference>
<name>A0ABP8YS50_9MICO</name>
<dbReference type="InterPro" id="IPR023606">
    <property type="entry name" value="CoA-Trfase_III_dom_1_sf"/>
</dbReference>
<organism evidence="1 2">
    <name type="scientific">Amnibacterium soli</name>
    <dbReference type="NCBI Taxonomy" id="1282736"/>
    <lineage>
        <taxon>Bacteria</taxon>
        <taxon>Bacillati</taxon>
        <taxon>Actinomycetota</taxon>
        <taxon>Actinomycetes</taxon>
        <taxon>Micrococcales</taxon>
        <taxon>Microbacteriaceae</taxon>
        <taxon>Amnibacterium</taxon>
    </lineage>
</organism>
<reference evidence="2" key="1">
    <citation type="journal article" date="2019" name="Int. J. Syst. Evol. Microbiol.">
        <title>The Global Catalogue of Microorganisms (GCM) 10K type strain sequencing project: providing services to taxonomists for standard genome sequencing and annotation.</title>
        <authorList>
            <consortium name="The Broad Institute Genomics Platform"/>
            <consortium name="The Broad Institute Genome Sequencing Center for Infectious Disease"/>
            <person name="Wu L."/>
            <person name="Ma J."/>
        </authorList>
    </citation>
    <scope>NUCLEOTIDE SEQUENCE [LARGE SCALE GENOMIC DNA]</scope>
    <source>
        <strain evidence="2">JCM 19015</strain>
    </source>
</reference>
<dbReference type="EMBL" id="BAABLP010000001">
    <property type="protein sequence ID" value="GAA4735773.1"/>
    <property type="molecule type" value="Genomic_DNA"/>
</dbReference>
<dbReference type="PANTHER" id="PTHR48229:SF1">
    <property type="entry name" value="ALPHA METHYLACYL-COA RACEMASE-RELATED"/>
    <property type="match status" value="1"/>
</dbReference>
<dbReference type="SUPFAM" id="SSF89796">
    <property type="entry name" value="CoA-transferase family III (CaiB/BaiF)"/>
    <property type="match status" value="2"/>
</dbReference>
<keyword evidence="2" id="KW-1185">Reference proteome</keyword>
<sequence length="447" mass="46224">MVNPVQLESARLLDTAAETGVHGTTGLVAAWDVDALATGAVAAFADAVVALLREAGGAPSAAVDAPLVGAWFRQALTPIDWSPPSPWDPIAGDYRAADGWIRLHTNAPHHRAAALQVLEAAPDREAIAARVAGWGADDLESAVVAAGGAAATMRSPEAWLAHPQGAAAQREPLIDRLHTVPAPVDRRPDPSRPLAGVRVLDLTRVIAGPVATRALAALGATVLRVDPPGWDEPAVAPDMTLGKRPARLDARTPEGRERLAELLAGADVLVHGYRRGALEPIGLGDAERQRIRPGLVEVALTAYGWSGPWTGRRGFDSLVQMSAGIAERGMRVTGADRPVPLPVQALDHATGWLMAAAAVAGLRDRLRGGSGSTAFLSLARTAAELLPAEPAPEPAPETAPAVPQGGAIDTPWGAAALLPFPLRVDGVHLRFDAGPAPLGSAAPSWPA</sequence>
<keyword evidence="1" id="KW-0808">Transferase</keyword>
<dbReference type="GO" id="GO:0016740">
    <property type="term" value="F:transferase activity"/>
    <property type="evidence" value="ECO:0007669"/>
    <property type="project" value="UniProtKB-KW"/>
</dbReference>